<dbReference type="AlphaFoldDB" id="A0AAW0S5Z3"/>
<sequence>MDVRPFTPPFTYAPELPQQRHIIIRHPGYDDMSNVLLRLFAPDAPSSSSSASFGLHAGFALTACGIVAGNRWDGWLSEHKHDDGGQDDPARIALCAADWDKMLDKDSYYFHLPYDNDDDNNPSPYPIVPTFQEWAFPHNQLPSSWTHIALPEAYGQLLQTHTTPSLNTVLLLRDEVCAISGCLTMLQTAHVCPKAEEEWYLRNGMSRYCSRRSAGLEDPVNVLRLRADLHIAFDKPYFVFVPKADGVGSQQFVLHVVEPCVEYQHLYHNQKIQQQREVCVELLFARFAWTIFPLVADFLKGKVRRRLRLMTTSKDDGTKVAPFFASAEQCENLVMRRSKSRNTTSKKRARLEDSAQYEVTDASLEDSVKDEVTDASLEDSVKDEVTDASLEDSVKDEVTDASLEGKHDRS</sequence>
<feature type="compositionally biased region" description="Basic and acidic residues" evidence="1">
    <location>
        <begin position="392"/>
        <end position="410"/>
    </location>
</feature>
<dbReference type="Proteomes" id="UP001397290">
    <property type="component" value="Unassembled WGS sequence"/>
</dbReference>
<evidence type="ECO:0000313" key="3">
    <source>
        <dbReference type="EMBL" id="KAK8149670.1"/>
    </source>
</evidence>
<reference evidence="3 4" key="1">
    <citation type="submission" date="2020-02" db="EMBL/GenBank/DDBJ databases">
        <title>Comparative genomics of the hypocrealean fungal genus Beauvera.</title>
        <authorList>
            <person name="Showalter D.N."/>
            <person name="Bushley K.E."/>
            <person name="Rehner S.A."/>
        </authorList>
    </citation>
    <scope>NUCLEOTIDE SEQUENCE [LARGE SCALE GENOMIC DNA]</scope>
    <source>
        <strain evidence="3 4">ARSEF4384</strain>
    </source>
</reference>
<dbReference type="InterPro" id="IPR003615">
    <property type="entry name" value="HNH_nuc"/>
</dbReference>
<protein>
    <recommendedName>
        <fullName evidence="2">HNH nuclease domain-containing protein</fullName>
    </recommendedName>
</protein>
<feature type="region of interest" description="Disordered" evidence="1">
    <location>
        <begin position="360"/>
        <end position="410"/>
    </location>
</feature>
<feature type="domain" description="HNH nuclease" evidence="2">
    <location>
        <begin position="177"/>
        <end position="241"/>
    </location>
</feature>
<dbReference type="EMBL" id="JAAHCF010000041">
    <property type="protein sequence ID" value="KAK8149670.1"/>
    <property type="molecule type" value="Genomic_DNA"/>
</dbReference>
<name>A0AAW0S5Z3_9HYPO</name>
<dbReference type="Pfam" id="PF13391">
    <property type="entry name" value="HNH_2"/>
    <property type="match status" value="1"/>
</dbReference>
<comment type="caution">
    <text evidence="3">The sequence shown here is derived from an EMBL/GenBank/DDBJ whole genome shotgun (WGS) entry which is preliminary data.</text>
</comment>
<organism evidence="3 4">
    <name type="scientific">Beauveria asiatica</name>
    <dbReference type="NCBI Taxonomy" id="1069075"/>
    <lineage>
        <taxon>Eukaryota</taxon>
        <taxon>Fungi</taxon>
        <taxon>Dikarya</taxon>
        <taxon>Ascomycota</taxon>
        <taxon>Pezizomycotina</taxon>
        <taxon>Sordariomycetes</taxon>
        <taxon>Hypocreomycetidae</taxon>
        <taxon>Hypocreales</taxon>
        <taxon>Cordycipitaceae</taxon>
        <taxon>Beauveria</taxon>
    </lineage>
</organism>
<evidence type="ECO:0000259" key="2">
    <source>
        <dbReference type="Pfam" id="PF13391"/>
    </source>
</evidence>
<evidence type="ECO:0000256" key="1">
    <source>
        <dbReference type="SAM" id="MobiDB-lite"/>
    </source>
</evidence>
<proteinExistence type="predicted"/>
<keyword evidence="4" id="KW-1185">Reference proteome</keyword>
<evidence type="ECO:0000313" key="4">
    <source>
        <dbReference type="Proteomes" id="UP001397290"/>
    </source>
</evidence>
<accession>A0AAW0S5Z3</accession>
<gene>
    <name evidence="3" type="ORF">G3M48_006098</name>
</gene>